<evidence type="ECO:0000313" key="2">
    <source>
        <dbReference type="Proteomes" id="UP000010077"/>
    </source>
</evidence>
<dbReference type="HOGENOM" id="CLU_3341696_0_0_5"/>
<sequence>MVNFVIAICVKYFFKLINKHIIKYILIIELPNHIKLM</sequence>
<dbReference type="KEGG" id="thal:A1OE_1109"/>
<dbReference type="AlphaFoldDB" id="K7YP26"/>
<keyword evidence="2" id="KW-1185">Reference proteome</keyword>
<dbReference type="EMBL" id="CP003539">
    <property type="protein sequence ID" value="AFX99287.1"/>
    <property type="molecule type" value="Genomic_DNA"/>
</dbReference>
<name>K7YP26_9PROT</name>
<organism evidence="1 2">
    <name type="scientific">Candidatus Endolissoclinum faulkneri L2</name>
    <dbReference type="NCBI Taxonomy" id="1193729"/>
    <lineage>
        <taxon>Bacteria</taxon>
        <taxon>Pseudomonadati</taxon>
        <taxon>Pseudomonadota</taxon>
        <taxon>Alphaproteobacteria</taxon>
        <taxon>Rhodospirillales</taxon>
        <taxon>Rhodospirillaceae</taxon>
        <taxon>Candidatus Endolissoclinum</taxon>
    </lineage>
</organism>
<proteinExistence type="predicted"/>
<dbReference type="Proteomes" id="UP000010077">
    <property type="component" value="Chromosome"/>
</dbReference>
<protein>
    <submittedName>
        <fullName evidence="1">Uncharacterized protein</fullName>
    </submittedName>
</protein>
<gene>
    <name evidence="1" type="ORF">A1OE_1109</name>
</gene>
<evidence type="ECO:0000313" key="1">
    <source>
        <dbReference type="EMBL" id="AFX99287.1"/>
    </source>
</evidence>
<accession>K7YP26</accession>
<reference evidence="1 2" key="1">
    <citation type="journal article" date="2012" name="Proc. Natl. Acad. Sci. U.S.A.">
        <title>Genome streamlining and chemical defense in a coral reef symbiosis.</title>
        <authorList>
            <person name="Kwan J.C."/>
            <person name="Donia M.S."/>
            <person name="Han A.W."/>
            <person name="Hirose E."/>
            <person name="Haygood M.G."/>
            <person name="Schmidt E.W."/>
        </authorList>
    </citation>
    <scope>NUCLEOTIDE SEQUENCE [LARGE SCALE GENOMIC DNA]</scope>
    <source>
        <strain evidence="1 2">L2</strain>
    </source>
</reference>